<comment type="caution">
    <text evidence="3">The sequence shown here is derived from an EMBL/GenBank/DDBJ whole genome shotgun (WGS) entry which is preliminary data.</text>
</comment>
<dbReference type="SUPFAM" id="SSF53955">
    <property type="entry name" value="Lysozyme-like"/>
    <property type="match status" value="1"/>
</dbReference>
<evidence type="ECO:0000259" key="2">
    <source>
        <dbReference type="Pfam" id="PF01464"/>
    </source>
</evidence>
<dbReference type="InterPro" id="IPR023346">
    <property type="entry name" value="Lysozyme-like_dom_sf"/>
</dbReference>
<evidence type="ECO:0000256" key="1">
    <source>
        <dbReference type="SAM" id="MobiDB-lite"/>
    </source>
</evidence>
<dbReference type="AlphaFoldDB" id="A0A8J3CJ46"/>
<dbReference type="PANTHER" id="PTHR21525:SF9">
    <property type="entry name" value="CHANNEL_COLICIN DOMAIN-CONTAINING PROTEIN"/>
    <property type="match status" value="1"/>
</dbReference>
<keyword evidence="4" id="KW-1185">Reference proteome</keyword>
<name>A0A8J3CJ46_9BURK</name>
<gene>
    <name evidence="3" type="ORF">GCM10009007_20500</name>
</gene>
<feature type="domain" description="Transglycosylase SLT" evidence="2">
    <location>
        <begin position="596"/>
        <end position="647"/>
    </location>
</feature>
<evidence type="ECO:0000313" key="3">
    <source>
        <dbReference type="EMBL" id="GHA79420.1"/>
    </source>
</evidence>
<dbReference type="Pfam" id="PF01464">
    <property type="entry name" value="SLT"/>
    <property type="match status" value="1"/>
</dbReference>
<dbReference type="RefSeq" id="WP_189493877.1">
    <property type="nucleotide sequence ID" value="NZ_BMZG01000015.1"/>
</dbReference>
<dbReference type="Gene3D" id="1.10.530.10">
    <property type="match status" value="1"/>
</dbReference>
<evidence type="ECO:0000313" key="4">
    <source>
        <dbReference type="Proteomes" id="UP000614287"/>
    </source>
</evidence>
<dbReference type="Proteomes" id="UP000614287">
    <property type="component" value="Unassembled WGS sequence"/>
</dbReference>
<dbReference type="PANTHER" id="PTHR21525">
    <property type="entry name" value="MOTILE SPERM PROTEIN"/>
    <property type="match status" value="1"/>
</dbReference>
<proteinExistence type="predicted"/>
<organism evidence="3 4">
    <name type="scientific">Formosimonas limnophila</name>
    <dbReference type="NCBI Taxonomy" id="1384487"/>
    <lineage>
        <taxon>Bacteria</taxon>
        <taxon>Pseudomonadati</taxon>
        <taxon>Pseudomonadota</taxon>
        <taxon>Betaproteobacteria</taxon>
        <taxon>Burkholderiales</taxon>
        <taxon>Burkholderiaceae</taxon>
        <taxon>Formosimonas</taxon>
    </lineage>
</organism>
<dbReference type="InterPro" id="IPR008258">
    <property type="entry name" value="Transglycosylase_SLT_dom_1"/>
</dbReference>
<dbReference type="EMBL" id="BMZG01000015">
    <property type="protein sequence ID" value="GHA79420.1"/>
    <property type="molecule type" value="Genomic_DNA"/>
</dbReference>
<sequence>MALKHDKDGFLVGRGGKDILEVIHDNTEEILNHVKAVPPAQPSPKLHIGLKLPKASPPTPQSKPRKQSHGIRHRDANGRFIERGALPTAQDKKINQSHAVTHKAQQEQIKLLKRMAKQKTSDKSYQPTPSVLRGKGLNRAAMEFVQGKAAGQSSGAPSSKTSGFLGGSKKLLGGVARAGGGLMRRLPVLGTLLGLGTAAWQMSRLGDANLPDEQKGHQKAGVWGKLGGGLAGAAAGGVAGATIGSVVPVVGTALGGMIGAAIGSMEGEQIGQNVGEWLYQKDWKSAWDNTRHDMTTLFGHSTRSLTTFAQNAFERFQATFPVIAGHIQAMAQSVQDVAKTAMSNVMDGIQAAKDAFHDHNVQGANPDGTPTTAQKMGAAVGSATRTSVDWLKSKNPFSYEGLKLKAGATNGGTTENGLTAMVHAINDRFGKDVLRHASLNDEYHKNMGYHSLHKDGLGFDTTFDSANQMQAKGLNNGKNTAAKQRYNEIKQYVESMGFTVGGKGTDIQLIDEYNNKSKKATGGHIHFAFRNKGAAKRYEDMVRHGLPSLTQSAVPLTQTTPTITTGASQQIIKPKGAKGSFTMAQLNQTFALDDKLGLQRGMVAGQMYQESKLDPNAVSHAGAKGWAQIMPKTQAGHEADAKRTFNPANFEDALKMQEMSLNTFRYKNGKRALGKVSDEAMFRGYNGGWNGQAGKLNGAENREYYAKVMAGRQLVLAAMGNVSTPPKSKTAQPNKPAYPITGVTPQTIGSPMIHQVTAPSIQTPAIATQAIAVPSITVASSSSQRTQVPVVPDSNPPQAPYLAHKSLSQRVSHDKIAWAVSGGIGIA</sequence>
<feature type="region of interest" description="Disordered" evidence="1">
    <location>
        <begin position="38"/>
        <end position="74"/>
    </location>
</feature>
<feature type="compositionally biased region" description="Basic residues" evidence="1">
    <location>
        <begin position="63"/>
        <end position="72"/>
    </location>
</feature>
<protein>
    <recommendedName>
        <fullName evidence="2">Transglycosylase SLT domain-containing protein</fullName>
    </recommendedName>
</protein>
<reference evidence="3" key="2">
    <citation type="submission" date="2020-09" db="EMBL/GenBank/DDBJ databases">
        <authorList>
            <person name="Sun Q."/>
            <person name="Kim S."/>
        </authorList>
    </citation>
    <scope>NUCLEOTIDE SEQUENCE</scope>
    <source>
        <strain evidence="3">KCTC 32501</strain>
    </source>
</reference>
<reference evidence="3" key="1">
    <citation type="journal article" date="2014" name="Int. J. Syst. Evol. Microbiol.">
        <title>Complete genome sequence of Corynebacterium casei LMG S-19264T (=DSM 44701T), isolated from a smear-ripened cheese.</title>
        <authorList>
            <consortium name="US DOE Joint Genome Institute (JGI-PGF)"/>
            <person name="Walter F."/>
            <person name="Albersmeier A."/>
            <person name="Kalinowski J."/>
            <person name="Ruckert C."/>
        </authorList>
    </citation>
    <scope>NUCLEOTIDE SEQUENCE</scope>
    <source>
        <strain evidence="3">KCTC 32501</strain>
    </source>
</reference>
<accession>A0A8J3CJ46</accession>